<evidence type="ECO:0000256" key="1">
    <source>
        <dbReference type="SAM" id="MobiDB-lite"/>
    </source>
</evidence>
<evidence type="ECO:0000313" key="3">
    <source>
        <dbReference type="Proteomes" id="UP000596660"/>
    </source>
</evidence>
<sequence>MSGSGRQQNTQPRQTEHIKQGDSSMQDDTNRQSHTKAYRKGNVPPRRNITINVIAGEPVYGGSLSGVKKSLLEYRHIVNALGVEERPRPFSMPLISFSKEDAKEIVFPHDNPLVLILTDNGADIKRALVDGRSSANMLFARAFDAIRIGRKYLMLVSYPVIGFNGSTVRPEGSITLQVRVGEGPAVRDIMAEFLVIDVSSAYNAIIGRPLIHDIQAVVSTYHLPMVYLTNAGRTERVRGSLTMEREYYVSALKQPSRQHACEQAPLNGNELLPGMIW</sequence>
<dbReference type="PANTHER" id="PTHR33240:SF17">
    <property type="entry name" value="EUKARYOTIC PEPTIDE CHAIN RELEASE FACTOR GTP-BINDING SUBUNIT-LIKE"/>
    <property type="match status" value="1"/>
</dbReference>
<reference evidence="2" key="2">
    <citation type="submission" date="2021-03" db="UniProtKB">
        <authorList>
            <consortium name="EnsemblPlants"/>
        </authorList>
    </citation>
    <scope>IDENTIFICATION</scope>
</reference>
<proteinExistence type="predicted"/>
<dbReference type="OMA" id="TMEREYY"/>
<dbReference type="Proteomes" id="UP000596660">
    <property type="component" value="Unplaced"/>
</dbReference>
<dbReference type="PANTHER" id="PTHR33240">
    <property type="entry name" value="OS08G0508500 PROTEIN"/>
    <property type="match status" value="1"/>
</dbReference>
<dbReference type="AlphaFoldDB" id="A0A803N5K0"/>
<accession>A0A803N5K0</accession>
<feature type="region of interest" description="Disordered" evidence="1">
    <location>
        <begin position="1"/>
        <end position="44"/>
    </location>
</feature>
<dbReference type="EnsemblPlants" id="AUR62040873-RA">
    <property type="protein sequence ID" value="AUR62040873-RA:cds"/>
    <property type="gene ID" value="AUR62040873"/>
</dbReference>
<name>A0A803N5K0_CHEQI</name>
<dbReference type="Gramene" id="AUR62040873-RA">
    <property type="protein sequence ID" value="AUR62040873-RA:cds"/>
    <property type="gene ID" value="AUR62040873"/>
</dbReference>
<protein>
    <submittedName>
        <fullName evidence="2">Uncharacterized protein</fullName>
    </submittedName>
</protein>
<feature type="compositionally biased region" description="Polar residues" evidence="1">
    <location>
        <begin position="1"/>
        <end position="13"/>
    </location>
</feature>
<evidence type="ECO:0000313" key="2">
    <source>
        <dbReference type="EnsemblPlants" id="AUR62040873-RA:cds"/>
    </source>
</evidence>
<organism evidence="2 3">
    <name type="scientific">Chenopodium quinoa</name>
    <name type="common">Quinoa</name>
    <dbReference type="NCBI Taxonomy" id="63459"/>
    <lineage>
        <taxon>Eukaryota</taxon>
        <taxon>Viridiplantae</taxon>
        <taxon>Streptophyta</taxon>
        <taxon>Embryophyta</taxon>
        <taxon>Tracheophyta</taxon>
        <taxon>Spermatophyta</taxon>
        <taxon>Magnoliopsida</taxon>
        <taxon>eudicotyledons</taxon>
        <taxon>Gunneridae</taxon>
        <taxon>Pentapetalae</taxon>
        <taxon>Caryophyllales</taxon>
        <taxon>Chenopodiaceae</taxon>
        <taxon>Chenopodioideae</taxon>
        <taxon>Atripliceae</taxon>
        <taxon>Chenopodium</taxon>
    </lineage>
</organism>
<dbReference type="CDD" id="cd00303">
    <property type="entry name" value="retropepsin_like"/>
    <property type="match status" value="1"/>
</dbReference>
<keyword evidence="3" id="KW-1185">Reference proteome</keyword>
<reference evidence="2" key="1">
    <citation type="journal article" date="2017" name="Nature">
        <title>The genome of Chenopodium quinoa.</title>
        <authorList>
            <person name="Jarvis D.E."/>
            <person name="Ho Y.S."/>
            <person name="Lightfoot D.J."/>
            <person name="Schmoeckel S.M."/>
            <person name="Li B."/>
            <person name="Borm T.J.A."/>
            <person name="Ohyanagi H."/>
            <person name="Mineta K."/>
            <person name="Michell C.T."/>
            <person name="Saber N."/>
            <person name="Kharbatia N.M."/>
            <person name="Rupper R.R."/>
            <person name="Sharp A.R."/>
            <person name="Dally N."/>
            <person name="Boughton B.A."/>
            <person name="Woo Y.H."/>
            <person name="Gao G."/>
            <person name="Schijlen E.G.W.M."/>
            <person name="Guo X."/>
            <person name="Momin A.A."/>
            <person name="Negrao S."/>
            <person name="Al-Babili S."/>
            <person name="Gehring C."/>
            <person name="Roessner U."/>
            <person name="Jung C."/>
            <person name="Murphy K."/>
            <person name="Arold S.T."/>
            <person name="Gojobori T."/>
            <person name="van der Linden C.G."/>
            <person name="van Loo E.N."/>
            <person name="Jellen E.N."/>
            <person name="Maughan P.J."/>
            <person name="Tester M."/>
        </authorList>
    </citation>
    <scope>NUCLEOTIDE SEQUENCE [LARGE SCALE GENOMIC DNA]</scope>
    <source>
        <strain evidence="2">cv. PI 614886</strain>
    </source>
</reference>